<protein>
    <submittedName>
        <fullName evidence="1">Uncharacterized protein</fullName>
    </submittedName>
</protein>
<dbReference type="AlphaFoldDB" id="A0AAN6WV77"/>
<accession>A0AAN6WV77</accession>
<proteinExistence type="predicted"/>
<reference evidence="1" key="1">
    <citation type="journal article" date="2023" name="Mol. Phylogenet. Evol.">
        <title>Genome-scale phylogeny and comparative genomics of the fungal order Sordariales.</title>
        <authorList>
            <person name="Hensen N."/>
            <person name="Bonometti L."/>
            <person name="Westerberg I."/>
            <person name="Brannstrom I.O."/>
            <person name="Guillou S."/>
            <person name="Cros-Aarteil S."/>
            <person name="Calhoun S."/>
            <person name="Haridas S."/>
            <person name="Kuo A."/>
            <person name="Mondo S."/>
            <person name="Pangilinan J."/>
            <person name="Riley R."/>
            <person name="LaButti K."/>
            <person name="Andreopoulos B."/>
            <person name="Lipzen A."/>
            <person name="Chen C."/>
            <person name="Yan M."/>
            <person name="Daum C."/>
            <person name="Ng V."/>
            <person name="Clum A."/>
            <person name="Steindorff A."/>
            <person name="Ohm R.A."/>
            <person name="Martin F."/>
            <person name="Silar P."/>
            <person name="Natvig D.O."/>
            <person name="Lalanne C."/>
            <person name="Gautier V."/>
            <person name="Ament-Velasquez S.L."/>
            <person name="Kruys A."/>
            <person name="Hutchinson M.I."/>
            <person name="Powell A.J."/>
            <person name="Barry K."/>
            <person name="Miller A.N."/>
            <person name="Grigoriev I.V."/>
            <person name="Debuchy R."/>
            <person name="Gladieux P."/>
            <person name="Hiltunen Thoren M."/>
            <person name="Johannesson H."/>
        </authorList>
    </citation>
    <scope>NUCLEOTIDE SEQUENCE</scope>
    <source>
        <strain evidence="1">PSN309</strain>
    </source>
</reference>
<organism evidence="1 2">
    <name type="scientific">Podospora australis</name>
    <dbReference type="NCBI Taxonomy" id="1536484"/>
    <lineage>
        <taxon>Eukaryota</taxon>
        <taxon>Fungi</taxon>
        <taxon>Dikarya</taxon>
        <taxon>Ascomycota</taxon>
        <taxon>Pezizomycotina</taxon>
        <taxon>Sordariomycetes</taxon>
        <taxon>Sordariomycetidae</taxon>
        <taxon>Sordariales</taxon>
        <taxon>Podosporaceae</taxon>
        <taxon>Podospora</taxon>
    </lineage>
</organism>
<name>A0AAN6WV77_9PEZI</name>
<dbReference type="EMBL" id="MU864383">
    <property type="protein sequence ID" value="KAK4188820.1"/>
    <property type="molecule type" value="Genomic_DNA"/>
</dbReference>
<evidence type="ECO:0000313" key="1">
    <source>
        <dbReference type="EMBL" id="KAK4188820.1"/>
    </source>
</evidence>
<comment type="caution">
    <text evidence="1">The sequence shown here is derived from an EMBL/GenBank/DDBJ whole genome shotgun (WGS) entry which is preliminary data.</text>
</comment>
<evidence type="ECO:0000313" key="2">
    <source>
        <dbReference type="Proteomes" id="UP001302126"/>
    </source>
</evidence>
<dbReference type="Proteomes" id="UP001302126">
    <property type="component" value="Unassembled WGS sequence"/>
</dbReference>
<keyword evidence="2" id="KW-1185">Reference proteome</keyword>
<sequence length="81" mass="9092">MIEFFSSESSIAEIYKKVAQEVSALNKRLDTAGKVVELLNLFNTELGTSYTPFEYHGLGSKSYCQFPPRRSLRANSSPLLD</sequence>
<reference evidence="1" key="2">
    <citation type="submission" date="2023-05" db="EMBL/GenBank/DDBJ databases">
        <authorList>
            <consortium name="Lawrence Berkeley National Laboratory"/>
            <person name="Steindorff A."/>
            <person name="Hensen N."/>
            <person name="Bonometti L."/>
            <person name="Westerberg I."/>
            <person name="Brannstrom I.O."/>
            <person name="Guillou S."/>
            <person name="Cros-Aarteil S."/>
            <person name="Calhoun S."/>
            <person name="Haridas S."/>
            <person name="Kuo A."/>
            <person name="Mondo S."/>
            <person name="Pangilinan J."/>
            <person name="Riley R."/>
            <person name="Labutti K."/>
            <person name="Andreopoulos B."/>
            <person name="Lipzen A."/>
            <person name="Chen C."/>
            <person name="Yanf M."/>
            <person name="Daum C."/>
            <person name="Ng V."/>
            <person name="Clum A."/>
            <person name="Ohm R."/>
            <person name="Martin F."/>
            <person name="Silar P."/>
            <person name="Natvig D."/>
            <person name="Lalanne C."/>
            <person name="Gautier V."/>
            <person name="Ament-Velasquez S.L."/>
            <person name="Kruys A."/>
            <person name="Hutchinson M.I."/>
            <person name="Powell A.J."/>
            <person name="Barry K."/>
            <person name="Miller A.N."/>
            <person name="Grigoriev I.V."/>
            <person name="Debuchy R."/>
            <person name="Gladieux P."/>
            <person name="Thoren M.H."/>
            <person name="Johannesson H."/>
        </authorList>
    </citation>
    <scope>NUCLEOTIDE SEQUENCE</scope>
    <source>
        <strain evidence="1">PSN309</strain>
    </source>
</reference>
<gene>
    <name evidence="1" type="ORF">QBC35DRAFT_183012</name>
</gene>